<dbReference type="Pfam" id="PF00001">
    <property type="entry name" value="7tm_1"/>
    <property type="match status" value="1"/>
</dbReference>
<feature type="transmembrane region" description="Helical" evidence="6">
    <location>
        <begin position="399"/>
        <end position="417"/>
    </location>
</feature>
<keyword evidence="4 6" id="KW-0472">Membrane</keyword>
<evidence type="ECO:0000256" key="4">
    <source>
        <dbReference type="ARBA" id="ARBA00023136"/>
    </source>
</evidence>
<proteinExistence type="inferred from homology"/>
<dbReference type="PANTHER" id="PTHR47323:SF6">
    <property type="entry name" value="G-PROTEIN COUPLED RECEPTORS FAMILY 1 PROFILE DOMAIN-CONTAINING PROTEIN"/>
    <property type="match status" value="1"/>
</dbReference>
<dbReference type="AlphaFoldDB" id="A0ABD2J630"/>
<comment type="subcellular location">
    <subcellularLocation>
        <location evidence="1">Membrane</location>
    </subcellularLocation>
</comment>
<comment type="similarity">
    <text evidence="5">Belongs to the G-protein coupled receptor 1 family.</text>
</comment>
<evidence type="ECO:0000256" key="1">
    <source>
        <dbReference type="ARBA" id="ARBA00004370"/>
    </source>
</evidence>
<dbReference type="PRINTS" id="PR00237">
    <property type="entry name" value="GPCRRHODOPSN"/>
</dbReference>
<keyword evidence="2 5" id="KW-0812">Transmembrane</keyword>
<feature type="transmembrane region" description="Helical" evidence="6">
    <location>
        <begin position="201"/>
        <end position="225"/>
    </location>
</feature>
<sequence length="489" mass="53941">MLPTAEVRRKMNTLCVIPTVDNPTVRTIRQSFYFGGFRVIPRQMSSATAVSSPQAFFASALSPEASFASALSPEASFASALSPEASFGVASSASLAPSSSAAVSPPSDHSMLLVPSDHLLWALSLLFSLLMASLCIVGAVMNSISLFIFSRPASRKRSINILLCGLSASDLALCLLALPVFSMSQLEYFVPALPPAFTSHLLVFCYPVTLMAQTMSVWILVGITVDRFIAICYPFTVRIHCTVRRAQLTIVAILVFSVCYNLIRFWEYRINNSSDGDGTDAKNEQMPPVVGLLRENYLYMLLYQNVATMLSQFLVPLCVLCALNFQVARTILVAVEQRREMWAELSAAERREHKTAKMMLMVVLVFLFCYSLSFCLNVLEIVLPALFRSQIGYLLNDVNNILIVLNASSSFVFYAQFSSRYRAQLVYLLRRCRCLDLLFRWAYGKSTAPLEGGSPSGALSAGACLLGKQRLSTTVLSEWSQRAPSPFLV</sequence>
<feature type="transmembrane region" description="Helical" evidence="6">
    <location>
        <begin position="246"/>
        <end position="263"/>
    </location>
</feature>
<dbReference type="SMART" id="SM01381">
    <property type="entry name" value="7TM_GPCR_Srsx"/>
    <property type="match status" value="1"/>
</dbReference>
<dbReference type="InterPro" id="IPR053352">
    <property type="entry name" value="FMRFamide_rcpt"/>
</dbReference>
<evidence type="ECO:0000313" key="8">
    <source>
        <dbReference type="EMBL" id="KAL3085133.1"/>
    </source>
</evidence>
<dbReference type="PANTHER" id="PTHR47323">
    <property type="entry name" value="FMRFAMIDE PEPTIDE RECEPTOR FAMILY-RELATED"/>
    <property type="match status" value="1"/>
</dbReference>
<dbReference type="InterPro" id="IPR017452">
    <property type="entry name" value="GPCR_Rhodpsn_7TM"/>
</dbReference>
<keyword evidence="5" id="KW-0807">Transducer</keyword>
<accession>A0ABD2J630</accession>
<organism evidence="8 9">
    <name type="scientific">Heterodera schachtii</name>
    <name type="common">Sugarbeet cyst nematode worm</name>
    <name type="synonym">Tylenchus schachtii</name>
    <dbReference type="NCBI Taxonomy" id="97005"/>
    <lineage>
        <taxon>Eukaryota</taxon>
        <taxon>Metazoa</taxon>
        <taxon>Ecdysozoa</taxon>
        <taxon>Nematoda</taxon>
        <taxon>Chromadorea</taxon>
        <taxon>Rhabditida</taxon>
        <taxon>Tylenchina</taxon>
        <taxon>Tylenchomorpha</taxon>
        <taxon>Tylenchoidea</taxon>
        <taxon>Heteroderidae</taxon>
        <taxon>Heteroderinae</taxon>
        <taxon>Heterodera</taxon>
    </lineage>
</organism>
<evidence type="ECO:0000259" key="7">
    <source>
        <dbReference type="PROSITE" id="PS50262"/>
    </source>
</evidence>
<dbReference type="SUPFAM" id="SSF81321">
    <property type="entry name" value="Family A G protein-coupled receptor-like"/>
    <property type="match status" value="1"/>
</dbReference>
<dbReference type="PROSITE" id="PS00237">
    <property type="entry name" value="G_PROTEIN_RECEP_F1_1"/>
    <property type="match status" value="1"/>
</dbReference>
<evidence type="ECO:0000256" key="6">
    <source>
        <dbReference type="SAM" id="Phobius"/>
    </source>
</evidence>
<feature type="transmembrane region" description="Helical" evidence="6">
    <location>
        <begin position="356"/>
        <end position="379"/>
    </location>
</feature>
<dbReference type="PROSITE" id="PS50262">
    <property type="entry name" value="G_PROTEIN_RECEP_F1_2"/>
    <property type="match status" value="1"/>
</dbReference>
<dbReference type="Proteomes" id="UP001620645">
    <property type="component" value="Unassembled WGS sequence"/>
</dbReference>
<gene>
    <name evidence="8" type="ORF">niasHS_010202</name>
</gene>
<dbReference type="GO" id="GO:0016020">
    <property type="term" value="C:membrane"/>
    <property type="evidence" value="ECO:0007669"/>
    <property type="project" value="UniProtKB-SubCell"/>
</dbReference>
<evidence type="ECO:0000256" key="2">
    <source>
        <dbReference type="ARBA" id="ARBA00022692"/>
    </source>
</evidence>
<protein>
    <recommendedName>
        <fullName evidence="7">G-protein coupled receptors family 1 profile domain-containing protein</fullName>
    </recommendedName>
</protein>
<keyword evidence="5" id="KW-0297">G-protein coupled receptor</keyword>
<dbReference type="InterPro" id="IPR000276">
    <property type="entry name" value="GPCR_Rhodpsn"/>
</dbReference>
<evidence type="ECO:0000256" key="5">
    <source>
        <dbReference type="RuleBase" id="RU000688"/>
    </source>
</evidence>
<evidence type="ECO:0000256" key="3">
    <source>
        <dbReference type="ARBA" id="ARBA00022989"/>
    </source>
</evidence>
<dbReference type="GO" id="GO:0004930">
    <property type="term" value="F:G protein-coupled receptor activity"/>
    <property type="evidence" value="ECO:0007669"/>
    <property type="project" value="UniProtKB-KW"/>
</dbReference>
<feature type="transmembrane region" description="Helical" evidence="6">
    <location>
        <begin position="313"/>
        <end position="335"/>
    </location>
</feature>
<keyword evidence="9" id="KW-1185">Reference proteome</keyword>
<feature type="domain" description="G-protein coupled receptors family 1 profile" evidence="7">
    <location>
        <begin position="141"/>
        <end position="414"/>
    </location>
</feature>
<keyword evidence="5" id="KW-0675">Receptor</keyword>
<comment type="caution">
    <text evidence="8">The sequence shown here is derived from an EMBL/GenBank/DDBJ whole genome shotgun (WGS) entry which is preliminary data.</text>
</comment>
<dbReference type="EMBL" id="JBICCN010000232">
    <property type="protein sequence ID" value="KAL3085133.1"/>
    <property type="molecule type" value="Genomic_DNA"/>
</dbReference>
<name>A0ABD2J630_HETSC</name>
<keyword evidence="3 6" id="KW-1133">Transmembrane helix</keyword>
<dbReference type="CDD" id="cd14978">
    <property type="entry name" value="7tmA_FMRFamide_R-like"/>
    <property type="match status" value="1"/>
</dbReference>
<evidence type="ECO:0000313" key="9">
    <source>
        <dbReference type="Proteomes" id="UP001620645"/>
    </source>
</evidence>
<feature type="transmembrane region" description="Helical" evidence="6">
    <location>
        <begin position="161"/>
        <end position="181"/>
    </location>
</feature>
<feature type="transmembrane region" description="Helical" evidence="6">
    <location>
        <begin position="119"/>
        <end position="149"/>
    </location>
</feature>
<dbReference type="Gene3D" id="1.20.1070.10">
    <property type="entry name" value="Rhodopsin 7-helix transmembrane proteins"/>
    <property type="match status" value="1"/>
</dbReference>
<reference evidence="8 9" key="1">
    <citation type="submission" date="2024-10" db="EMBL/GenBank/DDBJ databases">
        <authorList>
            <person name="Kim D."/>
        </authorList>
    </citation>
    <scope>NUCLEOTIDE SEQUENCE [LARGE SCALE GENOMIC DNA]</scope>
    <source>
        <strain evidence="8">Taebaek</strain>
    </source>
</reference>